<feature type="binding site" evidence="8">
    <location>
        <position position="494"/>
    </location>
    <ligand>
        <name>ATP</name>
        <dbReference type="ChEBI" id="CHEBI:30616"/>
    </ligand>
</feature>
<dbReference type="InterPro" id="IPR041609">
    <property type="entry name" value="PurL_linker"/>
</dbReference>
<comment type="pathway">
    <text evidence="8">Purine metabolism; IMP biosynthesis via de novo pathway; 5-amino-1-(5-phospho-D-ribosyl)imidazole from N(2)-formyl-N(1)-(5-phospho-D-ribosyl)glycinamide: step 1/2.</text>
</comment>
<feature type="domain" description="Phosphoribosylformylglycinamidine synthase linker" evidence="11">
    <location>
        <begin position="7"/>
        <end position="46"/>
    </location>
</feature>
<dbReference type="Gene3D" id="3.30.1330.10">
    <property type="entry name" value="PurM-like, N-terminal domain"/>
    <property type="match status" value="2"/>
</dbReference>
<feature type="binding site" evidence="8">
    <location>
        <position position="45"/>
    </location>
    <ligand>
        <name>ATP</name>
        <dbReference type="ChEBI" id="CHEBI:30616"/>
    </ligand>
</feature>
<evidence type="ECO:0000259" key="11">
    <source>
        <dbReference type="Pfam" id="PF18072"/>
    </source>
</evidence>
<comment type="catalytic activity">
    <reaction evidence="8">
        <text>N(2)-formyl-N(1)-(5-phospho-beta-D-ribosyl)glycinamide + L-glutamine + ATP + H2O = 2-formamido-N(1)-(5-O-phospho-beta-D-ribosyl)acetamidine + L-glutamate + ADP + phosphate + H(+)</text>
        <dbReference type="Rhea" id="RHEA:17129"/>
        <dbReference type="ChEBI" id="CHEBI:15377"/>
        <dbReference type="ChEBI" id="CHEBI:15378"/>
        <dbReference type="ChEBI" id="CHEBI:29985"/>
        <dbReference type="ChEBI" id="CHEBI:30616"/>
        <dbReference type="ChEBI" id="CHEBI:43474"/>
        <dbReference type="ChEBI" id="CHEBI:58359"/>
        <dbReference type="ChEBI" id="CHEBI:147286"/>
        <dbReference type="ChEBI" id="CHEBI:147287"/>
        <dbReference type="ChEBI" id="CHEBI:456216"/>
        <dbReference type="EC" id="6.3.5.3"/>
    </reaction>
</comment>
<dbReference type="PANTHER" id="PTHR43555">
    <property type="entry name" value="PHOSPHORIBOSYLFORMYLGLYCINAMIDINE SYNTHASE SUBUNIT PURL"/>
    <property type="match status" value="1"/>
</dbReference>
<keyword evidence="7 8" id="KW-0460">Magnesium</keyword>
<organism evidence="12 13">
    <name type="scientific">Candidatus Magnetobacterium casense</name>
    <dbReference type="NCBI Taxonomy" id="1455061"/>
    <lineage>
        <taxon>Bacteria</taxon>
        <taxon>Pseudomonadati</taxon>
        <taxon>Nitrospirota</taxon>
        <taxon>Thermodesulfovibrionia</taxon>
        <taxon>Thermodesulfovibrionales</taxon>
        <taxon>Candidatus Magnetobacteriaceae</taxon>
        <taxon>Candidatus Magnetobacterium</taxon>
    </lineage>
</organism>
<keyword evidence="2 8" id="KW-0436">Ligase</keyword>
<evidence type="ECO:0000259" key="10">
    <source>
        <dbReference type="Pfam" id="PF02769"/>
    </source>
</evidence>
<evidence type="ECO:0000313" key="12">
    <source>
        <dbReference type="EMBL" id="MBV6342167.1"/>
    </source>
</evidence>
<keyword evidence="3 8" id="KW-0479">Metal-binding</keyword>
<feature type="binding site" evidence="8">
    <location>
        <position position="84"/>
    </location>
    <ligand>
        <name>ATP</name>
        <dbReference type="ChEBI" id="CHEBI:30616"/>
    </ligand>
</feature>
<evidence type="ECO:0000256" key="3">
    <source>
        <dbReference type="ARBA" id="ARBA00022723"/>
    </source>
</evidence>
<keyword evidence="6 8" id="KW-0067">ATP-binding</keyword>
<dbReference type="InterPro" id="IPR010074">
    <property type="entry name" value="PRibForGlyAmidine_synth_PurL"/>
</dbReference>
<dbReference type="Pfam" id="PF00586">
    <property type="entry name" value="AIRS"/>
    <property type="match status" value="2"/>
</dbReference>
<evidence type="ECO:0000256" key="4">
    <source>
        <dbReference type="ARBA" id="ARBA00022741"/>
    </source>
</evidence>
<evidence type="ECO:0000256" key="6">
    <source>
        <dbReference type="ARBA" id="ARBA00022840"/>
    </source>
</evidence>
<dbReference type="HAMAP" id="MF_00420">
    <property type="entry name" value="PurL_2"/>
    <property type="match status" value="1"/>
</dbReference>
<feature type="binding site" evidence="8">
    <location>
        <begin position="87"/>
        <end position="90"/>
    </location>
    <ligand>
        <name>substrate</name>
    </ligand>
</feature>
<feature type="active site" description="Proton acceptor" evidence="8">
    <location>
        <position position="88"/>
    </location>
</feature>
<feature type="binding site" evidence="8">
    <location>
        <position position="534"/>
    </location>
    <ligand>
        <name>substrate</name>
    </ligand>
</feature>
<dbReference type="Gene3D" id="3.90.650.10">
    <property type="entry name" value="PurM-like C-terminal domain"/>
    <property type="match status" value="2"/>
</dbReference>
<dbReference type="InterPro" id="IPR016188">
    <property type="entry name" value="PurM-like_N"/>
</dbReference>
<evidence type="ECO:0000256" key="2">
    <source>
        <dbReference type="ARBA" id="ARBA00022598"/>
    </source>
</evidence>
<name>A0ABS6RZX7_9BACT</name>
<evidence type="ECO:0000259" key="9">
    <source>
        <dbReference type="Pfam" id="PF00586"/>
    </source>
</evidence>
<feature type="binding site" evidence="8">
    <location>
        <begin position="305"/>
        <end position="307"/>
    </location>
    <ligand>
        <name>substrate</name>
    </ligand>
</feature>
<feature type="binding site" evidence="8">
    <location>
        <position position="261"/>
    </location>
    <ligand>
        <name>Mg(2+)</name>
        <dbReference type="ChEBI" id="CHEBI:18420"/>
        <label>2</label>
    </ligand>
</feature>
<comment type="function">
    <text evidence="8">Part of the phosphoribosylformylglycinamidine synthase complex involved in the purines biosynthetic pathway. Catalyzes the ATP-dependent conversion of formylglycinamide ribonucleotide (FGAR) and glutamine to yield formylglycinamidine ribonucleotide (FGAM) and glutamate. The FGAM synthase complex is composed of three subunits. PurQ produces an ammonia molecule by converting glutamine to glutamate. PurL transfers the ammonia molecule to FGAR to form FGAM in an ATP-dependent manner. PurS interacts with PurQ and PurL and is thought to assist in the transfer of the ammonia molecule from PurQ to PurL.</text>
</comment>
<evidence type="ECO:0000256" key="1">
    <source>
        <dbReference type="ARBA" id="ARBA00022490"/>
    </source>
</evidence>
<keyword evidence="13" id="KW-1185">Reference proteome</keyword>
<feature type="domain" description="PurM-like N-terminal" evidence="9">
    <location>
        <begin position="432"/>
        <end position="561"/>
    </location>
</feature>
<dbReference type="Pfam" id="PF02769">
    <property type="entry name" value="AIRS_C"/>
    <property type="match status" value="2"/>
</dbReference>
<gene>
    <name evidence="8 12" type="primary">purL</name>
    <name evidence="12" type="ORF">HWQ67_11275</name>
</gene>
<feature type="binding site" evidence="8">
    <location>
        <position position="532"/>
    </location>
    <ligand>
        <name>Mg(2+)</name>
        <dbReference type="ChEBI" id="CHEBI:18420"/>
        <label>1</label>
    </ligand>
</feature>
<dbReference type="PIRSF" id="PIRSF001587">
    <property type="entry name" value="FGAM_synthase_II"/>
    <property type="match status" value="1"/>
</dbReference>
<dbReference type="SUPFAM" id="SSF55326">
    <property type="entry name" value="PurM N-terminal domain-like"/>
    <property type="match status" value="2"/>
</dbReference>
<dbReference type="Pfam" id="PF18072">
    <property type="entry name" value="FGAR-AT_linker"/>
    <property type="match status" value="1"/>
</dbReference>
<dbReference type="NCBIfam" id="NF002290">
    <property type="entry name" value="PRK01213.1"/>
    <property type="match status" value="1"/>
</dbReference>
<feature type="domain" description="PurM-like C-terminal" evidence="10">
    <location>
        <begin position="195"/>
        <end position="349"/>
    </location>
</feature>
<dbReference type="InterPro" id="IPR036676">
    <property type="entry name" value="PurM-like_C_sf"/>
</dbReference>
<dbReference type="EMBL" id="JABXWD010000205">
    <property type="protein sequence ID" value="MBV6342167.1"/>
    <property type="molecule type" value="Genomic_DNA"/>
</dbReference>
<sequence length="753" mass="81482">MTKELIKEHGLTESEYQRIKQILGREPTFTELGIFSVMWSEHCSYKSSRLHLRNFPTTGERVVQGPGENAGVIDIGQGMVAVFKMESHNHPSYIEPYQGAATGVGGILRDIFTMGARPVASLNSLRFGPLSEPYHKHLFGGVVGGIAGYGNCMGVPTVGGELYCHPCYSGNILVNVFNLGIARKERIFYGKASGIGNIVIYVGAKTGRDGIHGVTMASEEFKDDAQQKKPNVQIGDPFTEKLLLEACLEAMKKGLIVGIQDMGGAGLTSSSSEMAGRAGTGVELELSAVPLRAQDMIPYEIMLSESQERMLLVTEPSKRNEILEIFKKWDIDATVIGTVTGDGYLRIKWHGNTVAEIPAAKISEDAPIYDRPSAVPQNQTELNTLDLNDIPQPTDYNACLLKLLSSPAIASKSLVWQQYDHMVRTDTVVLPGSDAALIRVKETRVNNSNMGLAMSVDCNSRYCYLDPYAGAVHAVCEAARNVACSGATPVALTDCLNFGNPEKPHVMWQFKRAIEGISDACRVLETPVISGNVSFYNETALPGSTGPTAIYPTPIVAMVGVLDEVDRHLTQGFKGVGHAVMVIGQVRRGLGASEYLALCHGIERGLPPEIDIYKERQLCNLLARLNQTDLLLSAHDCSEGGISVAIAECAIAEAVGVDADLSLIRQNATPIRADIQLFGETACCVVVSAYPENVTQIAKHTKDAGLHCALIGKTVADNRMSLRLNDLVLMDITLQELTTTYNNALQRELGSNI</sequence>
<feature type="active site" evidence="8">
    <location>
        <position position="42"/>
    </location>
</feature>
<dbReference type="PANTHER" id="PTHR43555:SF1">
    <property type="entry name" value="PHOSPHORIBOSYLFORMYLGLYCINAMIDINE SYNTHASE SUBUNIT PURL"/>
    <property type="match status" value="1"/>
</dbReference>
<keyword evidence="1 8" id="KW-0963">Cytoplasm</keyword>
<dbReference type="GO" id="GO:0004642">
    <property type="term" value="F:phosphoribosylformylglycinamidine synthase activity"/>
    <property type="evidence" value="ECO:0007669"/>
    <property type="project" value="UniProtKB-EC"/>
</dbReference>
<keyword evidence="4 8" id="KW-0547">Nucleotide-binding</keyword>
<dbReference type="InterPro" id="IPR036921">
    <property type="entry name" value="PurM-like_N_sf"/>
</dbReference>
<evidence type="ECO:0000256" key="8">
    <source>
        <dbReference type="HAMAP-Rule" id="MF_00420"/>
    </source>
</evidence>
<dbReference type="CDD" id="cd02203">
    <property type="entry name" value="PurL_repeat1"/>
    <property type="match status" value="1"/>
</dbReference>
<feature type="binding site" evidence="8">
    <location>
        <position position="109"/>
    </location>
    <ligand>
        <name>substrate</name>
    </ligand>
</feature>
<comment type="subunit">
    <text evidence="8">Monomer. Part of the FGAM synthase complex composed of 1 PurL, 1 PurQ and 2 PurS subunits.</text>
</comment>
<dbReference type="NCBIfam" id="TIGR01736">
    <property type="entry name" value="FGAM_synth_II"/>
    <property type="match status" value="1"/>
</dbReference>
<dbReference type="CDD" id="cd02204">
    <property type="entry name" value="PurL_repeat2"/>
    <property type="match status" value="1"/>
</dbReference>
<dbReference type="Proteomes" id="UP001196980">
    <property type="component" value="Unassembled WGS sequence"/>
</dbReference>
<feature type="domain" description="PurM-like C-terminal" evidence="10">
    <location>
        <begin position="576"/>
        <end position="724"/>
    </location>
</feature>
<evidence type="ECO:0000313" key="13">
    <source>
        <dbReference type="Proteomes" id="UP001196980"/>
    </source>
</evidence>
<feature type="binding site" evidence="8">
    <location>
        <position position="86"/>
    </location>
    <ligand>
        <name>Mg(2+)</name>
        <dbReference type="ChEBI" id="CHEBI:18420"/>
        <label>1</label>
    </ligand>
</feature>
<proteinExistence type="inferred from homology"/>
<dbReference type="SUPFAM" id="SSF56042">
    <property type="entry name" value="PurM C-terminal domain-like"/>
    <property type="match status" value="2"/>
</dbReference>
<evidence type="ECO:0000256" key="7">
    <source>
        <dbReference type="ARBA" id="ARBA00022842"/>
    </source>
</evidence>
<comment type="subcellular location">
    <subcellularLocation>
        <location evidence="8">Cytoplasm</location>
    </subcellularLocation>
</comment>
<evidence type="ECO:0000256" key="5">
    <source>
        <dbReference type="ARBA" id="ARBA00022755"/>
    </source>
</evidence>
<reference evidence="12 13" key="1">
    <citation type="journal article" date="2020" name="J Geophys Res Biogeosci">
        <title>Magnetotaxis as an Adaptation to Enable Bacterial Shuttling of Microbial Sulfur and Sulfur Cycling Across Aquatic Oxic#Anoxic Interfaces.</title>
        <authorList>
            <person name="Li J."/>
            <person name="Liu P."/>
            <person name="Wang J."/>
            <person name="Roberts A.P."/>
            <person name="Pan Y."/>
        </authorList>
    </citation>
    <scope>NUCLEOTIDE SEQUENCE [LARGE SCALE GENOMIC DNA]</scope>
    <source>
        <strain evidence="12 13">MYR-1_YQ</strain>
    </source>
</reference>
<dbReference type="EC" id="6.3.5.3" evidence="8"/>
<feature type="binding site" evidence="8">
    <location>
        <position position="233"/>
    </location>
    <ligand>
        <name>substrate</name>
    </ligand>
</feature>
<feature type="binding site" evidence="8">
    <location>
        <position position="110"/>
    </location>
    <ligand>
        <name>Mg(2+)</name>
        <dbReference type="ChEBI" id="CHEBI:18420"/>
        <label>2</label>
    </ligand>
</feature>
<feature type="domain" description="PurM-like N-terminal" evidence="9">
    <location>
        <begin position="67"/>
        <end position="182"/>
    </location>
</feature>
<feature type="binding site" evidence="8">
    <location>
        <position position="531"/>
    </location>
    <ligand>
        <name>ATP</name>
        <dbReference type="ChEBI" id="CHEBI:30616"/>
    </ligand>
</feature>
<protein>
    <recommendedName>
        <fullName evidence="8">Phosphoribosylformylglycinamidine synthase subunit PurL</fullName>
        <shortName evidence="8">FGAM synthase</shortName>
        <ecNumber evidence="8">6.3.5.3</ecNumber>
    </recommendedName>
    <alternativeName>
        <fullName evidence="8">Formylglycinamide ribonucleotide amidotransferase subunit II</fullName>
        <shortName evidence="8">FGAR amidotransferase II</shortName>
        <shortName evidence="8">FGAR-AT II</shortName>
    </alternativeName>
    <alternativeName>
        <fullName evidence="8">Glutamine amidotransferase PurL</fullName>
    </alternativeName>
    <alternativeName>
        <fullName evidence="8">Phosphoribosylformylglycinamidine synthase subunit II</fullName>
    </alternativeName>
</protein>
<accession>A0ABS6RZX7</accession>
<comment type="caution">
    <text evidence="8">Lacks conserved residue(s) required for the propagation of feature annotation.</text>
</comment>
<comment type="similarity">
    <text evidence="8">Belongs to the FGAMS family.</text>
</comment>
<dbReference type="InterPro" id="IPR010918">
    <property type="entry name" value="PurM-like_C_dom"/>
</dbReference>
<comment type="caution">
    <text evidence="12">The sequence shown here is derived from an EMBL/GenBank/DDBJ whole genome shotgun (WGS) entry which is preliminary data.</text>
</comment>
<keyword evidence="5 8" id="KW-0658">Purine biosynthesis</keyword>